<evidence type="ECO:0000256" key="1">
    <source>
        <dbReference type="SAM" id="Phobius"/>
    </source>
</evidence>
<keyword evidence="1" id="KW-0812">Transmembrane</keyword>
<evidence type="ECO:0000313" key="4">
    <source>
        <dbReference type="Proteomes" id="UP000471147"/>
    </source>
</evidence>
<reference evidence="3 4" key="1">
    <citation type="submission" date="2019-01" db="EMBL/GenBank/DDBJ databases">
        <title>Sphingorhabdus lacus sp.nov., isolated from an oligotrophic freshwater lake.</title>
        <authorList>
            <person name="Park M."/>
        </authorList>
    </citation>
    <scope>NUCLEOTIDE SEQUENCE [LARGE SCALE GENOMIC DNA]</scope>
    <source>
        <strain evidence="3 4">IMCC26285</strain>
    </source>
</reference>
<feature type="chain" id="PRO_5026145799" description="DUF2939 domain-containing protein" evidence="2">
    <location>
        <begin position="21"/>
        <end position="201"/>
    </location>
</feature>
<gene>
    <name evidence="3" type="ORF">EUU23_07550</name>
</gene>
<keyword evidence="1" id="KW-1133">Transmembrane helix</keyword>
<dbReference type="EMBL" id="SDWJ01000001">
    <property type="protein sequence ID" value="MVZ97559.1"/>
    <property type="molecule type" value="Genomic_DNA"/>
</dbReference>
<proteinExistence type="predicted"/>
<keyword evidence="2" id="KW-0732">Signal</keyword>
<comment type="caution">
    <text evidence="3">The sequence shown here is derived from an EMBL/GenBank/DDBJ whole genome shotgun (WGS) entry which is preliminary data.</text>
</comment>
<keyword evidence="1" id="KW-0472">Membrane</keyword>
<protein>
    <recommendedName>
        <fullName evidence="5">DUF2939 domain-containing protein</fullName>
    </recommendedName>
</protein>
<evidence type="ECO:0000256" key="2">
    <source>
        <dbReference type="SAM" id="SignalP"/>
    </source>
</evidence>
<keyword evidence="4" id="KW-1185">Reference proteome</keyword>
<name>A0A6I4LXE5_9SPHN</name>
<feature type="signal peptide" evidence="2">
    <location>
        <begin position="1"/>
        <end position="20"/>
    </location>
</feature>
<accession>A0A6I4LXE5</accession>
<dbReference type="AlphaFoldDB" id="A0A6I4LXE5"/>
<dbReference type="OrthoDB" id="7595134at2"/>
<organism evidence="3 4">
    <name type="scientific">Sphingorhabdus profundilacus</name>
    <dbReference type="NCBI Taxonomy" id="2509718"/>
    <lineage>
        <taxon>Bacteria</taxon>
        <taxon>Pseudomonadati</taxon>
        <taxon>Pseudomonadota</taxon>
        <taxon>Alphaproteobacteria</taxon>
        <taxon>Sphingomonadales</taxon>
        <taxon>Sphingomonadaceae</taxon>
        <taxon>Sphingorhabdus</taxon>
    </lineage>
</organism>
<sequence length="201" mass="22473">MTRIFLALAFAASFFGPASCGRHTFEQASLPSDVAKVTTPFMAALRQGDRSTVDRYISGNFADDSALQFDRMSQQISASPVLVPRVFSPETQLLGPNMNEVRVIYAAQVKEEWVSTEIKLFKPKGGTYKVGYWTVKKESKPPALLVHIREMQRFVNWLLIAIASIALFGLGLIIWAVKRRIDIITPDLEPESRPIATTVRD</sequence>
<feature type="transmembrane region" description="Helical" evidence="1">
    <location>
        <begin position="154"/>
        <end position="177"/>
    </location>
</feature>
<evidence type="ECO:0000313" key="3">
    <source>
        <dbReference type="EMBL" id="MVZ97559.1"/>
    </source>
</evidence>
<dbReference type="Proteomes" id="UP000471147">
    <property type="component" value="Unassembled WGS sequence"/>
</dbReference>
<evidence type="ECO:0008006" key="5">
    <source>
        <dbReference type="Google" id="ProtNLM"/>
    </source>
</evidence>